<evidence type="ECO:0000313" key="2">
    <source>
        <dbReference type="Proteomes" id="UP001183648"/>
    </source>
</evidence>
<dbReference type="RefSeq" id="WP_310298460.1">
    <property type="nucleotide sequence ID" value="NZ_BAAAPS010000002.1"/>
</dbReference>
<reference evidence="1 2" key="1">
    <citation type="submission" date="2023-07" db="EMBL/GenBank/DDBJ databases">
        <title>Sequencing the genomes of 1000 actinobacteria strains.</title>
        <authorList>
            <person name="Klenk H.-P."/>
        </authorList>
    </citation>
    <scope>NUCLEOTIDE SEQUENCE [LARGE SCALE GENOMIC DNA]</scope>
    <source>
        <strain evidence="1 2">DSM 19426</strain>
    </source>
</reference>
<accession>A0ABU2BQZ1</accession>
<organism evidence="1 2">
    <name type="scientific">Nocardioides marmoribigeumensis</name>
    <dbReference type="NCBI Taxonomy" id="433649"/>
    <lineage>
        <taxon>Bacteria</taxon>
        <taxon>Bacillati</taxon>
        <taxon>Actinomycetota</taxon>
        <taxon>Actinomycetes</taxon>
        <taxon>Propionibacteriales</taxon>
        <taxon>Nocardioidaceae</taxon>
        <taxon>Nocardioides</taxon>
    </lineage>
</organism>
<name>A0ABU2BQZ1_9ACTN</name>
<gene>
    <name evidence="1" type="ORF">J2S63_000611</name>
</gene>
<keyword evidence="2" id="KW-1185">Reference proteome</keyword>
<dbReference type="Proteomes" id="UP001183648">
    <property type="component" value="Unassembled WGS sequence"/>
</dbReference>
<sequence>MISHDVAVRLSAAGLAWTPANADRLWLGAADAAARALLAVLAG</sequence>
<comment type="caution">
    <text evidence="1">The sequence shown here is derived from an EMBL/GenBank/DDBJ whole genome shotgun (WGS) entry which is preliminary data.</text>
</comment>
<evidence type="ECO:0000313" key="1">
    <source>
        <dbReference type="EMBL" id="MDR7361058.1"/>
    </source>
</evidence>
<proteinExistence type="predicted"/>
<dbReference type="EMBL" id="JAVDYG010000001">
    <property type="protein sequence ID" value="MDR7361058.1"/>
    <property type="molecule type" value="Genomic_DNA"/>
</dbReference>
<protein>
    <submittedName>
        <fullName evidence="1">Uncharacterized protein</fullName>
    </submittedName>
</protein>